<dbReference type="GO" id="GO:0031122">
    <property type="term" value="P:cytoplasmic microtubule organization"/>
    <property type="evidence" value="ECO:0007669"/>
    <property type="project" value="TreeGrafter"/>
</dbReference>
<dbReference type="EMBL" id="LLZZ01000043">
    <property type="protein sequence ID" value="KTB11073.1"/>
    <property type="molecule type" value="Genomic_DNA"/>
</dbReference>
<dbReference type="VEuPathDB" id="FungiDB:GWK60_J05533"/>
<comment type="subcellular location">
    <subcellularLocation>
        <location evidence="1">Cytoplasm</location>
    </subcellularLocation>
</comment>
<proteinExistence type="inferred from homology"/>
<name>A0A0W0CFF1_CANGB</name>
<comment type="similarity">
    <text evidence="4">Belongs to the TBCB family.</text>
</comment>
<evidence type="ECO:0000313" key="7">
    <source>
        <dbReference type="Proteomes" id="UP000054886"/>
    </source>
</evidence>
<dbReference type="GO" id="GO:0051010">
    <property type="term" value="F:microtubule plus-end binding"/>
    <property type="evidence" value="ECO:0007669"/>
    <property type="project" value="TreeGrafter"/>
</dbReference>
<dbReference type="VEuPathDB" id="FungiDB:GVI51_J05555"/>
<keyword evidence="3" id="KW-0143">Chaperone</keyword>
<evidence type="ECO:0000256" key="1">
    <source>
        <dbReference type="ARBA" id="ARBA00004496"/>
    </source>
</evidence>
<dbReference type="Pfam" id="PF14560">
    <property type="entry name" value="Ubiquitin_2"/>
    <property type="match status" value="1"/>
</dbReference>
<dbReference type="VEuPathDB" id="FungiDB:B1J91_J05742g"/>
<dbReference type="SUPFAM" id="SSF54236">
    <property type="entry name" value="Ubiquitin-like"/>
    <property type="match status" value="1"/>
</dbReference>
<dbReference type="Gene3D" id="2.30.30.190">
    <property type="entry name" value="CAP Gly-rich-like domain"/>
    <property type="match status" value="1"/>
</dbReference>
<dbReference type="InterPro" id="IPR036859">
    <property type="entry name" value="CAP-Gly_dom_sf"/>
</dbReference>
<gene>
    <name evidence="6" type="ORF">AO440_003009</name>
</gene>
<dbReference type="InterPro" id="IPR029071">
    <property type="entry name" value="Ubiquitin-like_domsf"/>
</dbReference>
<dbReference type="GO" id="GO:0007023">
    <property type="term" value="P:post-chaperonin tubulin folding pathway"/>
    <property type="evidence" value="ECO:0007669"/>
    <property type="project" value="EnsemblFungi"/>
</dbReference>
<dbReference type="Pfam" id="PF01302">
    <property type="entry name" value="CAP_GLY"/>
    <property type="match status" value="1"/>
</dbReference>
<dbReference type="GO" id="GO:0005634">
    <property type="term" value="C:nucleus"/>
    <property type="evidence" value="ECO:0007669"/>
    <property type="project" value="TreeGrafter"/>
</dbReference>
<dbReference type="InterPro" id="IPR000626">
    <property type="entry name" value="Ubiquitin-like_dom"/>
</dbReference>
<sequence>MTSDKKIPVTVRLFNGQEPTKMYSDSITVSELREQIYAFSGVDPQDMKLYVAFNRTPMGHASSDERQWDLEVTKETNDDQRILEGHSSCYIIVQDTNKDSLIYQLMKQDEQDEGPLFEYSQKDYENRDNTVLRWKQQEQLGRFDSEYNANMAKDLEQQELKASQLQLGERCTVKGVSERRGWLRYVGPVEGLTGLWCGVEFDKAEGKNNGVFKEHTYFGPVSDNHGGFVRPQQVETGTQYVPFETSGSDSDEI</sequence>
<comment type="caution">
    <text evidence="6">The sequence shown here is derived from an EMBL/GenBank/DDBJ whole genome shotgun (WGS) entry which is preliminary data.</text>
</comment>
<dbReference type="PANTHER" id="PTHR18916:SF85">
    <property type="entry name" value="TUBULIN-FOLDING COFACTOR B"/>
    <property type="match status" value="1"/>
</dbReference>
<keyword evidence="2" id="KW-0963">Cytoplasm</keyword>
<evidence type="ECO:0000259" key="5">
    <source>
        <dbReference type="PROSITE" id="PS50245"/>
    </source>
</evidence>
<dbReference type="Gene3D" id="3.10.20.90">
    <property type="entry name" value="Phosphatidylinositol 3-kinase Catalytic Subunit, Chain A, domain 1"/>
    <property type="match status" value="1"/>
</dbReference>
<evidence type="ECO:0000256" key="3">
    <source>
        <dbReference type="ARBA" id="ARBA00023186"/>
    </source>
</evidence>
<feature type="domain" description="CAP-Gly" evidence="5">
    <location>
        <begin position="187"/>
        <end position="230"/>
    </location>
</feature>
<organism evidence="6 7">
    <name type="scientific">Candida glabrata</name>
    <name type="common">Yeast</name>
    <name type="synonym">Torulopsis glabrata</name>
    <dbReference type="NCBI Taxonomy" id="5478"/>
    <lineage>
        <taxon>Eukaryota</taxon>
        <taxon>Fungi</taxon>
        <taxon>Dikarya</taxon>
        <taxon>Ascomycota</taxon>
        <taxon>Saccharomycotina</taxon>
        <taxon>Saccharomycetes</taxon>
        <taxon>Saccharomycetales</taxon>
        <taxon>Saccharomycetaceae</taxon>
        <taxon>Nakaseomyces</taxon>
    </lineage>
</organism>
<dbReference type="Proteomes" id="UP000054886">
    <property type="component" value="Unassembled WGS sequence"/>
</dbReference>
<dbReference type="SMART" id="SM01052">
    <property type="entry name" value="CAP_GLY"/>
    <property type="match status" value="1"/>
</dbReference>
<dbReference type="PANTHER" id="PTHR18916">
    <property type="entry name" value="DYNACTIN 1-RELATED MICROTUBULE-BINDING"/>
    <property type="match status" value="1"/>
</dbReference>
<dbReference type="CDD" id="cd17039">
    <property type="entry name" value="Ubl_ubiquitin_like"/>
    <property type="match status" value="1"/>
</dbReference>
<dbReference type="AlphaFoldDB" id="A0A0W0CFF1"/>
<reference evidence="6 7" key="1">
    <citation type="submission" date="2015-10" db="EMBL/GenBank/DDBJ databases">
        <title>Draft genomes sequences of Candida glabrata isolates 1A, 1B, 2A, 2B, 3A and 3B.</title>
        <authorList>
            <person name="Haavelsrud O.E."/>
            <person name="Gaustad P."/>
        </authorList>
    </citation>
    <scope>NUCLEOTIDE SEQUENCE [LARGE SCALE GENOMIC DNA]</scope>
    <source>
        <strain evidence="6">910700640</strain>
    </source>
</reference>
<protein>
    <submittedName>
        <fullName evidence="6">Tubulin-specific chaperone B</fullName>
    </submittedName>
</protein>
<dbReference type="GO" id="GO:0005737">
    <property type="term" value="C:cytoplasm"/>
    <property type="evidence" value="ECO:0007669"/>
    <property type="project" value="UniProtKB-SubCell"/>
</dbReference>
<dbReference type="GO" id="GO:0035371">
    <property type="term" value="C:microtubule plus-end"/>
    <property type="evidence" value="ECO:0007669"/>
    <property type="project" value="TreeGrafter"/>
</dbReference>
<evidence type="ECO:0000313" key="6">
    <source>
        <dbReference type="EMBL" id="KTB11073.1"/>
    </source>
</evidence>
<evidence type="ECO:0000256" key="4">
    <source>
        <dbReference type="ARBA" id="ARBA00025779"/>
    </source>
</evidence>
<dbReference type="VEuPathDB" id="FungiDB:CAGL0J05742g"/>
<dbReference type="SUPFAM" id="SSF74924">
    <property type="entry name" value="Cap-Gly domain"/>
    <property type="match status" value="1"/>
</dbReference>
<dbReference type="GO" id="GO:0043014">
    <property type="term" value="F:alpha-tubulin binding"/>
    <property type="evidence" value="ECO:0007669"/>
    <property type="project" value="EnsemblFungi"/>
</dbReference>
<accession>A0A0W0CFF1</accession>
<dbReference type="InterPro" id="IPR000938">
    <property type="entry name" value="CAP-Gly_domain"/>
</dbReference>
<evidence type="ECO:0000256" key="2">
    <source>
        <dbReference type="ARBA" id="ARBA00022490"/>
    </source>
</evidence>
<dbReference type="PROSITE" id="PS50245">
    <property type="entry name" value="CAP_GLY_2"/>
    <property type="match status" value="1"/>
</dbReference>